<reference evidence="2 3" key="1">
    <citation type="submission" date="2019-07" db="EMBL/GenBank/DDBJ databases">
        <title>Finished genome of Venturia effusa.</title>
        <authorList>
            <person name="Young C.A."/>
            <person name="Cox M.P."/>
            <person name="Ganley A.R.D."/>
            <person name="David W.J."/>
        </authorList>
    </citation>
    <scope>NUCLEOTIDE SEQUENCE [LARGE SCALE GENOMIC DNA]</scope>
    <source>
        <strain evidence="3">albino</strain>
    </source>
</reference>
<proteinExistence type="predicted"/>
<gene>
    <name evidence="2" type="ORF">FKW77_006205</name>
</gene>
<evidence type="ECO:0000259" key="1">
    <source>
        <dbReference type="Pfam" id="PF12770"/>
    </source>
</evidence>
<dbReference type="STRING" id="50376.A0A517LLM2"/>
<dbReference type="InterPro" id="IPR024983">
    <property type="entry name" value="CHAT_dom"/>
</dbReference>
<feature type="domain" description="CHAT" evidence="1">
    <location>
        <begin position="518"/>
        <end position="749"/>
    </location>
</feature>
<evidence type="ECO:0000313" key="3">
    <source>
        <dbReference type="Proteomes" id="UP000316270"/>
    </source>
</evidence>
<protein>
    <recommendedName>
        <fullName evidence="1">CHAT domain-containing protein</fullName>
    </recommendedName>
</protein>
<dbReference type="OrthoDB" id="5040840at2759"/>
<dbReference type="EMBL" id="CP042199">
    <property type="protein sequence ID" value="QDS76542.1"/>
    <property type="molecule type" value="Genomic_DNA"/>
</dbReference>
<name>A0A517LLM2_9PEZI</name>
<organism evidence="2 3">
    <name type="scientific">Venturia effusa</name>
    <dbReference type="NCBI Taxonomy" id="50376"/>
    <lineage>
        <taxon>Eukaryota</taxon>
        <taxon>Fungi</taxon>
        <taxon>Dikarya</taxon>
        <taxon>Ascomycota</taxon>
        <taxon>Pezizomycotina</taxon>
        <taxon>Dothideomycetes</taxon>
        <taxon>Pleosporomycetidae</taxon>
        <taxon>Venturiales</taxon>
        <taxon>Venturiaceae</taxon>
        <taxon>Venturia</taxon>
    </lineage>
</organism>
<dbReference type="AlphaFoldDB" id="A0A517LLM2"/>
<keyword evidence="3" id="KW-1185">Reference proteome</keyword>
<accession>A0A517LLM2</accession>
<dbReference type="Pfam" id="PF12770">
    <property type="entry name" value="CHAT"/>
    <property type="match status" value="1"/>
</dbReference>
<sequence>MAFTAFEIVTNLLVLILSAAFTFIFVSRSDAGWIRRGDRYPLTLDETLHLRDLAAKCDIDANMQATYDATTDSSLLAPIFDFHEPYDQADEIQDHRRLNAPVQAVQALEDGLTKLHGLSRRPTWQVKYNQIELLGDLEEYESAKLLAKELLAKDLERPIVTWSEAGSRRSVSSSLECLDPLAEFDQARPSAKQRFTACIVAEQWDRGKVELYGLRNEDPDYFSPDQYVHQAQLGMLWEGLALLVALSNNSGDASDRLMEDALRAFNTGCSRTEPLRALPGSALSNERGSTLFDRFGVCANLFMSAARICVYFHQKGERYTKSPGDLSACDPPLTGTDWAHQALHFLETGRSRVLFDSIKAIKYHGAFDSRNSTMPPTPALIADSGSEPLEGARTPSSLNHQNMPLLCTNVSLKPSAESPQMEQLSWSPTKSRCSATGCRILEAEDALYDEPGEGICFPMSISDKFSTDNKQDPIPDVAPTIVAPVATARTFSTMSASVPNDSAIVIYGLASQKPHRLLVIVVTTQKVELTAWTPWEEKKVDKVHQQVGTLQALMNAKDDELRSTDARIVHVAAHGTFDKDQPMSSTIDLFGGISTEDLTKTLTIRADLVVFSACLSGFSEVYESGLSFSFAHALLSKGTTAFIGALWRVEDAPTLLLMMEFYTAVREGHSPVKALHKAQSSMRTMTQDRLDGLVEKLDRMVEQKSQTKEDRERLEDFVHDPESCIQAVRESSPEHLRKHHCWGAFLLVGYGHNAVVRP</sequence>
<evidence type="ECO:0000313" key="2">
    <source>
        <dbReference type="EMBL" id="QDS76542.1"/>
    </source>
</evidence>
<dbReference type="Proteomes" id="UP000316270">
    <property type="component" value="Chromosome 15"/>
</dbReference>